<evidence type="ECO:0000313" key="2">
    <source>
        <dbReference type="Proteomes" id="UP000664382"/>
    </source>
</evidence>
<accession>A0A939MJ20</accession>
<sequence length="178" mass="19841">MAARDASDEVPRRHVLEEQFALTSQQILDIIGGRNRLAVTVRGGVAEYHLELQLQQATGVASVERFDLDAQHDFNVTLDDGRMLRVECKNASPKTYANGDVKVEVQKTRASQNDPASRFYPIDGFDVVAACLFSPTGRWEFRFGATATMNRHNDFSDRLAPIQAVTEEWATNLADLEA</sequence>
<name>A0A939MJ20_9MICO</name>
<organism evidence="1 2">
    <name type="scientific">Leucobacter weissii</name>
    <dbReference type="NCBI Taxonomy" id="1983706"/>
    <lineage>
        <taxon>Bacteria</taxon>
        <taxon>Bacillati</taxon>
        <taxon>Actinomycetota</taxon>
        <taxon>Actinomycetes</taxon>
        <taxon>Micrococcales</taxon>
        <taxon>Microbacteriaceae</taxon>
        <taxon>Leucobacter</taxon>
    </lineage>
</organism>
<dbReference type="AlphaFoldDB" id="A0A939MJ20"/>
<keyword evidence="2" id="KW-1185">Reference proteome</keyword>
<gene>
    <name evidence="1" type="ORF">J4H92_03005</name>
</gene>
<comment type="caution">
    <text evidence="1">The sequence shown here is derived from an EMBL/GenBank/DDBJ whole genome shotgun (WGS) entry which is preliminary data.</text>
</comment>
<protein>
    <submittedName>
        <fullName evidence="1">Uncharacterized protein</fullName>
    </submittedName>
</protein>
<proteinExistence type="predicted"/>
<evidence type="ECO:0000313" key="1">
    <source>
        <dbReference type="EMBL" id="MBO1900915.1"/>
    </source>
</evidence>
<dbReference type="Proteomes" id="UP000664382">
    <property type="component" value="Unassembled WGS sequence"/>
</dbReference>
<dbReference type="RefSeq" id="WP_208095765.1">
    <property type="nucleotide sequence ID" value="NZ_JAGDYM010000004.1"/>
</dbReference>
<dbReference type="EMBL" id="JAGDYM010000004">
    <property type="protein sequence ID" value="MBO1900915.1"/>
    <property type="molecule type" value="Genomic_DNA"/>
</dbReference>
<reference evidence="1" key="1">
    <citation type="submission" date="2021-03" db="EMBL/GenBank/DDBJ databases">
        <title>Leucobacter chromiisoli sp. nov., isolated from chromium-containing soil of chemical plant.</title>
        <authorList>
            <person name="Xu Z."/>
        </authorList>
    </citation>
    <scope>NUCLEOTIDE SEQUENCE</scope>
    <source>
        <strain evidence="1">S27</strain>
    </source>
</reference>